<dbReference type="CDD" id="cd00833">
    <property type="entry name" value="PKS"/>
    <property type="match status" value="1"/>
</dbReference>
<dbReference type="CDD" id="cd05930">
    <property type="entry name" value="A_NRPS"/>
    <property type="match status" value="1"/>
</dbReference>
<dbReference type="InterPro" id="IPR036736">
    <property type="entry name" value="ACP-like_sf"/>
</dbReference>
<dbReference type="InterPro" id="IPR016035">
    <property type="entry name" value="Acyl_Trfase/lysoPLipase"/>
</dbReference>
<comment type="cofactor">
    <cofactor evidence="1">
        <name>pantetheine 4'-phosphate</name>
        <dbReference type="ChEBI" id="CHEBI:47942"/>
    </cofactor>
</comment>
<dbReference type="Pfam" id="PF00698">
    <property type="entry name" value="Acyl_transf_1"/>
    <property type="match status" value="1"/>
</dbReference>
<dbReference type="InterPro" id="IPR023213">
    <property type="entry name" value="CAT-like_dom_sf"/>
</dbReference>
<gene>
    <name evidence="8" type="ORF">Cme02nite_65240</name>
</gene>
<feature type="compositionally biased region" description="Low complexity" evidence="5">
    <location>
        <begin position="548"/>
        <end position="562"/>
    </location>
</feature>
<dbReference type="PANTHER" id="PTHR45527">
    <property type="entry name" value="NONRIBOSOMAL PEPTIDE SYNTHETASE"/>
    <property type="match status" value="1"/>
</dbReference>
<dbReference type="GO" id="GO:0043041">
    <property type="term" value="P:amino acid activation for nonribosomal peptide biosynthetic process"/>
    <property type="evidence" value="ECO:0007669"/>
    <property type="project" value="TreeGrafter"/>
</dbReference>
<keyword evidence="2" id="KW-0596">Phosphopantetheine</keyword>
<dbReference type="SMART" id="SM00827">
    <property type="entry name" value="PKS_AT"/>
    <property type="match status" value="1"/>
</dbReference>
<feature type="domain" description="Carrier" evidence="6">
    <location>
        <begin position="556"/>
        <end position="634"/>
    </location>
</feature>
<feature type="domain" description="Ketosynthase family 3 (KS3)" evidence="7">
    <location>
        <begin position="647"/>
        <end position="1073"/>
    </location>
</feature>
<dbReference type="PROSITE" id="PS00455">
    <property type="entry name" value="AMP_BINDING"/>
    <property type="match status" value="1"/>
</dbReference>
<accession>A0A8J3LC42</accession>
<evidence type="ECO:0000256" key="5">
    <source>
        <dbReference type="SAM" id="MobiDB-lite"/>
    </source>
</evidence>
<evidence type="ECO:0000259" key="6">
    <source>
        <dbReference type="PROSITE" id="PS50075"/>
    </source>
</evidence>
<evidence type="ECO:0000259" key="7">
    <source>
        <dbReference type="PROSITE" id="PS52004"/>
    </source>
</evidence>
<dbReference type="InterPro" id="IPR006162">
    <property type="entry name" value="Ppantetheine_attach_site"/>
</dbReference>
<protein>
    <submittedName>
        <fullName evidence="8">Uncharacterized protein</fullName>
    </submittedName>
</protein>
<evidence type="ECO:0000256" key="2">
    <source>
        <dbReference type="ARBA" id="ARBA00022450"/>
    </source>
</evidence>
<dbReference type="GO" id="GO:0004315">
    <property type="term" value="F:3-oxoacyl-[acyl-carrier-protein] synthase activity"/>
    <property type="evidence" value="ECO:0007669"/>
    <property type="project" value="InterPro"/>
</dbReference>
<dbReference type="InterPro" id="IPR016039">
    <property type="entry name" value="Thiolase-like"/>
</dbReference>
<comment type="caution">
    <text evidence="8">The sequence shown here is derived from an EMBL/GenBank/DDBJ whole genome shotgun (WGS) entry which is preliminary data.</text>
</comment>
<keyword evidence="9" id="KW-1185">Reference proteome</keyword>
<keyword evidence="3" id="KW-0597">Phosphoprotein</keyword>
<dbReference type="SUPFAM" id="SSF55048">
    <property type="entry name" value="Probable ACP-binding domain of malonyl-CoA ACP transacylase"/>
    <property type="match status" value="1"/>
</dbReference>
<dbReference type="RefSeq" id="WP_275413527.1">
    <property type="nucleotide sequence ID" value="NZ_BONJ01000037.1"/>
</dbReference>
<dbReference type="GO" id="GO:0005737">
    <property type="term" value="C:cytoplasm"/>
    <property type="evidence" value="ECO:0007669"/>
    <property type="project" value="TreeGrafter"/>
</dbReference>
<dbReference type="InterPro" id="IPR020806">
    <property type="entry name" value="PKS_PP-bd"/>
</dbReference>
<dbReference type="InterPro" id="IPR001227">
    <property type="entry name" value="Ac_transferase_dom_sf"/>
</dbReference>
<dbReference type="InterPro" id="IPR011251">
    <property type="entry name" value="Luciferase-like_dom"/>
</dbReference>
<organism evidence="8 9">
    <name type="scientific">Catellatospora methionotrophica</name>
    <dbReference type="NCBI Taxonomy" id="121620"/>
    <lineage>
        <taxon>Bacteria</taxon>
        <taxon>Bacillati</taxon>
        <taxon>Actinomycetota</taxon>
        <taxon>Actinomycetes</taxon>
        <taxon>Micromonosporales</taxon>
        <taxon>Micromonosporaceae</taxon>
        <taxon>Catellatospora</taxon>
    </lineage>
</organism>
<dbReference type="Gene3D" id="3.40.50.12780">
    <property type="entry name" value="N-terminal domain of ligase-like"/>
    <property type="match status" value="2"/>
</dbReference>
<dbReference type="InterPro" id="IPR032821">
    <property type="entry name" value="PKS_assoc"/>
</dbReference>
<reference evidence="8" key="1">
    <citation type="submission" date="2021-01" db="EMBL/GenBank/DDBJ databases">
        <title>Whole genome shotgun sequence of Catellatospora methionotrophica NBRC 14553.</title>
        <authorList>
            <person name="Komaki H."/>
            <person name="Tamura T."/>
        </authorList>
    </citation>
    <scope>NUCLEOTIDE SEQUENCE</scope>
    <source>
        <strain evidence="8">NBRC 14553</strain>
    </source>
</reference>
<dbReference type="Pfam" id="PF02801">
    <property type="entry name" value="Ketoacyl-synt_C"/>
    <property type="match status" value="1"/>
</dbReference>
<dbReference type="InterPro" id="IPR036661">
    <property type="entry name" value="Luciferase-like_sf"/>
</dbReference>
<dbReference type="Proteomes" id="UP000660339">
    <property type="component" value="Unassembled WGS sequence"/>
</dbReference>
<dbReference type="SUPFAM" id="SSF51679">
    <property type="entry name" value="Bacterial luciferase-like"/>
    <property type="match status" value="1"/>
</dbReference>
<dbReference type="InterPro" id="IPR018201">
    <property type="entry name" value="Ketoacyl_synth_AS"/>
</dbReference>
<dbReference type="PROSITE" id="PS00012">
    <property type="entry name" value="PHOSPHOPANTETHEINE"/>
    <property type="match status" value="1"/>
</dbReference>
<dbReference type="InterPro" id="IPR001242">
    <property type="entry name" value="Condensation_dom"/>
</dbReference>
<dbReference type="PROSITE" id="PS00606">
    <property type="entry name" value="KS3_1"/>
    <property type="match status" value="1"/>
</dbReference>
<dbReference type="Gene3D" id="3.30.300.30">
    <property type="match status" value="2"/>
</dbReference>
<dbReference type="SMART" id="SM00823">
    <property type="entry name" value="PKS_PP"/>
    <property type="match status" value="2"/>
</dbReference>
<dbReference type="SUPFAM" id="SSF52777">
    <property type="entry name" value="CoA-dependent acyltransferases"/>
    <property type="match status" value="4"/>
</dbReference>
<evidence type="ECO:0000256" key="4">
    <source>
        <dbReference type="ARBA" id="ARBA00022679"/>
    </source>
</evidence>
<dbReference type="Pfam" id="PF00501">
    <property type="entry name" value="AMP-binding"/>
    <property type="match status" value="3"/>
</dbReference>
<dbReference type="InterPro" id="IPR014030">
    <property type="entry name" value="Ketoacyl_synth_N"/>
</dbReference>
<feature type="region of interest" description="Disordered" evidence="5">
    <location>
        <begin position="535"/>
        <end position="562"/>
    </location>
</feature>
<feature type="region of interest" description="Disordered" evidence="5">
    <location>
        <begin position="1577"/>
        <end position="1635"/>
    </location>
</feature>
<dbReference type="NCBIfam" id="TIGR04020">
    <property type="entry name" value="seco_metab_LLM"/>
    <property type="match status" value="1"/>
</dbReference>
<dbReference type="Gene3D" id="3.40.366.10">
    <property type="entry name" value="Malonyl-Coenzyme A Acyl Carrier Protein, domain 2"/>
    <property type="match status" value="1"/>
</dbReference>
<dbReference type="Gene3D" id="3.20.20.30">
    <property type="entry name" value="Luciferase-like domain"/>
    <property type="match status" value="1"/>
</dbReference>
<dbReference type="SUPFAM" id="SSF47336">
    <property type="entry name" value="ACP-like"/>
    <property type="match status" value="3"/>
</dbReference>
<evidence type="ECO:0000256" key="3">
    <source>
        <dbReference type="ARBA" id="ARBA00022553"/>
    </source>
</evidence>
<dbReference type="Gene3D" id="3.30.559.30">
    <property type="entry name" value="Nonribosomal peptide synthetase, condensation domain"/>
    <property type="match status" value="2"/>
</dbReference>
<dbReference type="SUPFAM" id="SSF53901">
    <property type="entry name" value="Thiolase-like"/>
    <property type="match status" value="1"/>
</dbReference>
<dbReference type="PROSITE" id="PS52004">
    <property type="entry name" value="KS3_2"/>
    <property type="match status" value="1"/>
</dbReference>
<dbReference type="InterPro" id="IPR020841">
    <property type="entry name" value="PKS_Beta-ketoAc_synthase_dom"/>
</dbReference>
<dbReference type="InterPro" id="IPR045851">
    <property type="entry name" value="AMP-bd_C_sf"/>
</dbReference>
<dbReference type="InterPro" id="IPR009081">
    <property type="entry name" value="PP-bd_ACP"/>
</dbReference>
<evidence type="ECO:0000313" key="8">
    <source>
        <dbReference type="EMBL" id="GIG18192.1"/>
    </source>
</evidence>
<dbReference type="GO" id="GO:0031177">
    <property type="term" value="F:phosphopantetheine binding"/>
    <property type="evidence" value="ECO:0007669"/>
    <property type="project" value="InterPro"/>
</dbReference>
<proteinExistence type="predicted"/>
<dbReference type="GO" id="GO:0016705">
    <property type="term" value="F:oxidoreductase activity, acting on paired donors, with incorporation or reduction of molecular oxygen"/>
    <property type="evidence" value="ECO:0007669"/>
    <property type="project" value="InterPro"/>
</dbReference>
<sequence length="3446" mass="362892">MTLAISDGGPLSPGPDHPLTLGHALIRAARCFPRAGLHLDPDRFMTYPDLLAAACRVLTGLRAAGARPGDHAVLRLDDDEYFPVFWGCVLAGVIPVTAGPPAGYQQPNPGLDALLHAWERLGRPMVIGGRSDVSGLRTLVLSGRVVEATGLLSAEAGEPVPDAGPDDVALVQLSSGSTGRPKLVQITHRGVSEYAEGARVLLDIAPGDVLLNWLPLDHVAGLMLYHLGGVFLGASSVQAATEPVLADPLRWLDLMHGYGATHAWAPNFAYRMVTDALGRGTGRHWDLSRVRRLVSGGEQCTPDTFAAFVAATAPFGVTAAALTPGWGMSETCTGITFCSYGDPRCTQGSYLSVGAPAPGAVLRIVGDDGTVLHEDEVGRLQVRSGRVTPGYVGEPDADAAAFPEPGWLDTGDLGYLRGGWLTVTGREKDLVILNGHNHPCHEIEAAAAQVHGIADHLVAACGVPDERTGTEQLVVCYAPAPGADHARVAAEVAAAVAARLRLPVARVVAVAAADFPRTSAGKIQRSRLRERLLDTARQATGPNRGGEVSSSPQPVRSRQQTGPAVRAAVLGVLGDVVGGPVDPRRPFAELGLGSVQLVQVRARLEQVLDRPVGHTALFDHPTAEALAEHLGAGRTAAADPEPTPGPDRRVAVVGMAARFPGAPDVDRYWANLRAGVASVRRFGTEELIAAGIAADTAREPGFVGASGVLDDVTGFDADVFGISAREAELLDPQHRLFLETCLHALEDAGMAGASPARTALFAGSGMNLYPHHTYLRHQLAEDAASDDPAASVGAALGNQPDFLATRVAYRLGLTGPVVNVQTACSTSLVAVHLAVQALLTGDAEVALAGAAAVHVPQVTGYRYSADSILSPDGTCRPFDADAAGTVGGNGVAAVVLKPLAAALADGDTIHAVLLATAINNDGTGKIGFTAPSVTGQAEVISTALRRAGVTPSSVGYIEAHGTGTALGDPIEFEALSRAYPQGTRHLGSVKANIGHLDSCAGMAGLIKAIMVVRDGIIPPQLNFTRANPAIDLAGRGFRIATEPTAWPTGPAPRRAGVSALGVGGTNAHVIVEQPPHPAPPPGADAPGLLPLSAADPTALDELIRVYPDRLAQVAHADAVRTAATGRRHHRHRAVALGASTAELAEQLRRPGLLIRGHVPVTGPGPLGFGFPGQGGGLGDAARLAARFPAFAEHWSLLPADVPGRLRAGERGTDVVQPALVAAGLGMWALLRSWGVEPAYVLGHSAGELAALAAAGALSAADAIALAGHRGQLMRRLMPPGAMAAITGSHQQVSALVEATPGLELAVVNAPDRFVVAGPPEAVASVLAQGLPARLLPVDRAFHTAAVEHILADLREVSQRMRPRPIRTPLVSTVDGRLREPGWLPDAEYLCEQARRPVLFDQAVAGLTGAGCVTAVTAGPGVLPVAADSPVTWVAAQPGGEPVAGLWQGMAELYCRGVDVDWSAVMRHSGGRRVPLPRYPYQRRAHWAGPRIAEPAGTSATDRVRAMTAASLGLPVDRVGPDDGFLGLGADSLLLVSLARQTQQAFGVRVPVRELFGQLDTPARLAAAVTARAAAAPDMDGIPGGHPAAQIPAPAPGPEGSADVGFADPAAGTGPVSALGEPPPVAEQQPTAAGPAGDQALAEVVRLQLDIMRRQLDLLSGRSPAAANAEPSAAERIAPVASADPVGRTEPADSAAEVDVSLYFFGDHAGTAAPAAYRMILDAAQFADRHGLHAVWIPERHFHSFGGLFPNPSVLAAAIAARTERIRINAGSVVLPLHHPIRVAEEWSVVDNLSGGRIGLGVASGWHADDFVFHPEHYGHHKQVMWDHLDTVRALWRGEAVPARSGSGDPVRVRLFPAPVQAEPPLFTAVVGNPDSYRQAARRGVGIVTNLMTQDMARLADNIALYRRTRAEHGLDPAAGRVVLLLHTYLGDDLDGVRQQAFAPFCAYLRSSLSLLGQVANSLGMSIDPGADDDDVRFVLSRAYRRHCDERALIGTVDSSRQVLAAALAAGVDEVAAFVDFGLPAEHVLAGLPHLDRLRRTARRPAPPAVTAADGHAEAADLPGDATSLEQAPLSAGQHRLWLTEQLEPGQPAYNEAAAVSLDGPVDPALLRQALADVVARHAPLRTRYRLAGGSPVQEVLAQVPVDLPVVRCAGPETEAVRDALARESNRVFDLAEGQVFAFTLLHFAPTRHVLILSFHHIAMDGRSYAVFATDVSACYRARLGHATALAPLPTSYPQHARRQAVDPAQHQAALAYWRPRLTPAPAPVTVPCDRQRPPRPSSAGHSVFYELPADVATAVRAAGRAHQVTAFTVLLSAFAMAVSRLSGQHDLVIGTGMANRDEQTADLIGFFVDTVPMRIEIRPGQTFADLLGRVQHDAADAYTHLLPFDQLLAELAPAREPGRHPLFDIVVEYETGGAFAFDLPGVRATVLDAGLDKAPADLVLYLTHETTVRCHVEYRTEVLDEPTVRRLLALFEQLLAAAVETAAVPLRDLPAPASVLTGPATEPDGQRLADLILRQAERSPGAIAVVDGTTGWTYDRLLTRARDLAKELDVQAGEIVAVALPRSPELIAAQLAVLLSDCAFLPLDPAEPAARLRDLVTRSGARVLVTGAGLTRTGNAPRRVAEGAAWCVYTSGSTGQPKAVVVPHRAAVNTVRWHVSELGLTPADRVAHGLALGFDANLAEIYPALAAGASVHLVPDDARADPALLTGWWARHQITTAFLTTPVAEVLFARRQPVSLRTLVVGGSRLRRRPPHGFGARVVNAYGPTENAIVTTAGTVAEHASGPIDIGRPVDNVTVHLCDGDGLPVVPGAVGELWVSGRNVALGYLDDPGHPSFRDGRYRTGDLARWRADGTLDYVGRVDDQVKIGGRRVEPAEVGTVLAAMPGVEQAVVVARQGHGDPYLAAYVVGADPRPDVTGLLPAYLLPRTWTFLESLPLTVTGKVDLAALPAPPPAPAGPGPQTAAERTVHDSWCAELGVERVPVDVGFYAAGGDSLAAMRVANRLGVLVHTVLRAEGVRDLAARLRPQEVAPATHQQEQMWRRQLRAPDPAAVHIALRLDITGPLDLPALHQALDLVVSRHAPLRTSLVEQDGSLLQHVHAHRTLALSVVDVAEDDVDTWCVRQGRTVFSEPPLLRAAVARVAEHRWVVLLTVHHLAADGWSMLRLVEELQDGYRASTSGRQRATAELSSTYPQYARAQRAADDDPVLLGHWRETLAGAPPTLRLPTDRPRPAGTTRGAEFTFTVSAQLTAQLRELATALGTSLFAVLAAGYATLLGRRTGSGDIVLATPYAHRDGTGVEPLVGLFSSTIPIRLRPVPERSPAELVREADAALAAALLHQPLHLPQLYRLLDRGWAPGMPSPVGDMLFAWNPPLPAINLPGLEVRATDQPLECARRDLAVVLSPDGDELRGVVEYATGLFDVSTIEAFCAEYTEILDHMARGSSAP</sequence>
<dbReference type="Gene3D" id="3.30.70.3290">
    <property type="match status" value="1"/>
</dbReference>
<dbReference type="GO" id="GO:0044550">
    <property type="term" value="P:secondary metabolite biosynthetic process"/>
    <property type="evidence" value="ECO:0007669"/>
    <property type="project" value="TreeGrafter"/>
</dbReference>
<evidence type="ECO:0000256" key="1">
    <source>
        <dbReference type="ARBA" id="ARBA00001957"/>
    </source>
</evidence>
<evidence type="ECO:0000313" key="9">
    <source>
        <dbReference type="Proteomes" id="UP000660339"/>
    </source>
</evidence>
<dbReference type="InterPro" id="IPR042099">
    <property type="entry name" value="ANL_N_sf"/>
</dbReference>
<keyword evidence="4" id="KW-0808">Transferase</keyword>
<dbReference type="PROSITE" id="PS50075">
    <property type="entry name" value="CARRIER"/>
    <property type="match status" value="2"/>
</dbReference>
<dbReference type="Pfam" id="PF00109">
    <property type="entry name" value="ketoacyl-synt"/>
    <property type="match status" value="1"/>
</dbReference>
<dbReference type="Pfam" id="PF16197">
    <property type="entry name" value="KAsynt_C_assoc"/>
    <property type="match status" value="1"/>
</dbReference>
<dbReference type="Gene3D" id="1.10.1200.10">
    <property type="entry name" value="ACP-like"/>
    <property type="match status" value="3"/>
</dbReference>
<dbReference type="InterPro" id="IPR000873">
    <property type="entry name" value="AMP-dep_synth/lig_dom"/>
</dbReference>
<dbReference type="InterPro" id="IPR016036">
    <property type="entry name" value="Malonyl_transacylase_ACP-bd"/>
</dbReference>
<dbReference type="Gene3D" id="3.40.47.10">
    <property type="match status" value="1"/>
</dbReference>
<dbReference type="InterPro" id="IPR024011">
    <property type="entry name" value="Biosynth_lucif-like_mOase_dom"/>
</dbReference>
<feature type="domain" description="Carrier" evidence="6">
    <location>
        <begin position="1497"/>
        <end position="1572"/>
    </location>
</feature>
<dbReference type="SMART" id="SM00825">
    <property type="entry name" value="PKS_KS"/>
    <property type="match status" value="1"/>
</dbReference>
<dbReference type="SUPFAM" id="SSF56801">
    <property type="entry name" value="Acetyl-CoA synthetase-like"/>
    <property type="match status" value="2"/>
</dbReference>
<dbReference type="EMBL" id="BONJ01000037">
    <property type="protein sequence ID" value="GIG18192.1"/>
    <property type="molecule type" value="Genomic_DNA"/>
</dbReference>
<dbReference type="InterPro" id="IPR020845">
    <property type="entry name" value="AMP-binding_CS"/>
</dbReference>
<dbReference type="Pfam" id="PF00296">
    <property type="entry name" value="Bac_luciferase"/>
    <property type="match status" value="1"/>
</dbReference>
<dbReference type="GO" id="GO:0006633">
    <property type="term" value="P:fatty acid biosynthetic process"/>
    <property type="evidence" value="ECO:0007669"/>
    <property type="project" value="InterPro"/>
</dbReference>
<dbReference type="CDD" id="cd19531">
    <property type="entry name" value="LCL_NRPS-like"/>
    <property type="match status" value="2"/>
</dbReference>
<dbReference type="PANTHER" id="PTHR45527:SF1">
    <property type="entry name" value="FATTY ACID SYNTHASE"/>
    <property type="match status" value="1"/>
</dbReference>
<dbReference type="SMART" id="SM01294">
    <property type="entry name" value="PKS_PP_betabranch"/>
    <property type="match status" value="1"/>
</dbReference>
<name>A0A8J3LC42_9ACTN</name>
<dbReference type="SUPFAM" id="SSF52151">
    <property type="entry name" value="FabD/lysophospholipase-like"/>
    <property type="match status" value="1"/>
</dbReference>
<dbReference type="Pfam" id="PF00550">
    <property type="entry name" value="PP-binding"/>
    <property type="match status" value="2"/>
</dbReference>
<dbReference type="InterPro" id="IPR014031">
    <property type="entry name" value="Ketoacyl_synth_C"/>
</dbReference>
<dbReference type="Pfam" id="PF00668">
    <property type="entry name" value="Condensation"/>
    <property type="match status" value="2"/>
</dbReference>
<dbReference type="InterPro" id="IPR014043">
    <property type="entry name" value="Acyl_transferase_dom"/>
</dbReference>
<dbReference type="Gene3D" id="3.30.559.10">
    <property type="entry name" value="Chloramphenicol acetyltransferase-like domain"/>
    <property type="match status" value="2"/>
</dbReference>